<evidence type="ECO:0000256" key="1">
    <source>
        <dbReference type="SAM" id="MobiDB-lite"/>
    </source>
</evidence>
<comment type="caution">
    <text evidence="2">The sequence shown here is derived from an EMBL/GenBank/DDBJ whole genome shotgun (WGS) entry which is preliminary data.</text>
</comment>
<dbReference type="GO" id="GO:0030254">
    <property type="term" value="P:protein secretion by the type III secretion system"/>
    <property type="evidence" value="ECO:0007669"/>
    <property type="project" value="InterPro"/>
</dbReference>
<organism evidence="2">
    <name type="scientific">invertebrate metagenome</name>
    <dbReference type="NCBI Taxonomy" id="1711999"/>
    <lineage>
        <taxon>unclassified sequences</taxon>
        <taxon>metagenomes</taxon>
        <taxon>organismal metagenomes</taxon>
    </lineage>
</organism>
<feature type="region of interest" description="Disordered" evidence="1">
    <location>
        <begin position="1"/>
        <end position="33"/>
    </location>
</feature>
<name>A0A2H9T994_9ZZZZ</name>
<proteinExistence type="predicted"/>
<feature type="compositionally biased region" description="Acidic residues" evidence="1">
    <location>
        <begin position="23"/>
        <end position="32"/>
    </location>
</feature>
<dbReference type="InterPro" id="IPR012670">
    <property type="entry name" value="T3SS_YscI/HrpB"/>
</dbReference>
<dbReference type="AlphaFoldDB" id="A0A2H9T994"/>
<dbReference type="Pfam" id="PF17001">
    <property type="entry name" value="T3SS_basalb_I"/>
    <property type="match status" value="1"/>
</dbReference>
<evidence type="ECO:0000313" key="2">
    <source>
        <dbReference type="EMBL" id="PJE79767.1"/>
    </source>
</evidence>
<dbReference type="EMBL" id="NSIT01000049">
    <property type="protein sequence ID" value="PJE79767.1"/>
    <property type="molecule type" value="Genomic_DNA"/>
</dbReference>
<protein>
    <submittedName>
        <fullName evidence="2">Uncharacterized protein</fullName>
    </submittedName>
</protein>
<accession>A0A2H9T994</accession>
<reference evidence="2" key="1">
    <citation type="journal article" date="2017" name="Appl. Environ. Microbiol.">
        <title>Molecular characterization of an Endozoicomonas-like organism causing infection in king scallop Pecten maximus L.</title>
        <authorList>
            <person name="Cano I."/>
            <person name="van Aerle R."/>
            <person name="Ross S."/>
            <person name="Verner-Jeffreys D.W."/>
            <person name="Paley R.K."/>
            <person name="Rimmer G."/>
            <person name="Ryder D."/>
            <person name="Hooper P."/>
            <person name="Stone D."/>
            <person name="Feist S.W."/>
        </authorList>
    </citation>
    <scope>NUCLEOTIDE SEQUENCE</scope>
</reference>
<gene>
    <name evidence="2" type="ORF">CI610_01269</name>
</gene>
<sequence length="181" mass="19670">MADNIINPKDLAKQDGGALEDFVTPDDADSEEAERFKNLMSGNDESDQTKLSETNVDSGAVQAAERISGNRGAVDQVDRIDQPGLLEKEESITGILSDSVESVAEPTMGDKILQGFQNVRDHVEKGAQEVGSHLSPAGETMSMREMFQTQMAMTNLMITEDYIGKVVSKGTQAFDSLLRNQ</sequence>